<dbReference type="Proteomes" id="UP000041827">
    <property type="component" value="Unassembled WGS sequence"/>
</dbReference>
<feature type="compositionally biased region" description="Polar residues" evidence="2">
    <location>
        <begin position="141"/>
        <end position="151"/>
    </location>
</feature>
<dbReference type="Pfam" id="PF02350">
    <property type="entry name" value="Epimerase_2"/>
    <property type="match status" value="1"/>
</dbReference>
<reference evidence="6" key="1">
    <citation type="submission" date="2015-03" db="EMBL/GenBank/DDBJ databases">
        <authorList>
            <consortium name="Pathogen Informatics"/>
        </authorList>
    </citation>
    <scope>NUCLEOTIDE SEQUENCE [LARGE SCALE GENOMIC DNA]</scope>
    <source>
        <strain evidence="6">SMRU2248</strain>
    </source>
</reference>
<accession>A0A0T8UAE4</accession>
<dbReference type="InterPro" id="IPR003331">
    <property type="entry name" value="UDP_GlcNAc_Epimerase_2_dom"/>
</dbReference>
<evidence type="ECO:0000313" key="6">
    <source>
        <dbReference type="Proteomes" id="UP000041827"/>
    </source>
</evidence>
<feature type="domain" description="UDP-N-acetylglucosamine 2-epimerase" evidence="3">
    <location>
        <begin position="222"/>
        <end position="429"/>
    </location>
</feature>
<dbReference type="EMBL" id="CMJT01000011">
    <property type="protein sequence ID" value="CKB03181.1"/>
    <property type="molecule type" value="Genomic_DNA"/>
</dbReference>
<dbReference type="AlphaFoldDB" id="A0A0T8UAE4"/>
<protein>
    <submittedName>
        <fullName evidence="5">Replication initiator protein A</fullName>
        <ecNumber evidence="5">5.1.3.14</ecNumber>
    </submittedName>
</protein>
<dbReference type="GO" id="GO:0008761">
    <property type="term" value="F:UDP-N-acetylglucosamine 2-epimerase activity"/>
    <property type="evidence" value="ECO:0007669"/>
    <property type="project" value="UniProtKB-EC"/>
</dbReference>
<dbReference type="PANTHER" id="PTHR43174">
    <property type="entry name" value="UDP-N-ACETYLGLUCOSAMINE 2-EPIMERASE"/>
    <property type="match status" value="1"/>
</dbReference>
<evidence type="ECO:0000256" key="1">
    <source>
        <dbReference type="RuleBase" id="RU003513"/>
    </source>
</evidence>
<keyword evidence="1 5" id="KW-0413">Isomerase</keyword>
<gene>
    <name evidence="5" type="primary">repA_1</name>
    <name evidence="5" type="ORF">ERS021757_01369</name>
</gene>
<evidence type="ECO:0000313" key="5">
    <source>
        <dbReference type="EMBL" id="CKB03181.1"/>
    </source>
</evidence>
<proteinExistence type="inferred from homology"/>
<dbReference type="EC" id="5.1.3.14" evidence="5"/>
<dbReference type="PANTHER" id="PTHR43174:SF1">
    <property type="entry name" value="UDP-N-ACETYLGLUCOSAMINE 2-EPIMERASE"/>
    <property type="match status" value="1"/>
</dbReference>
<evidence type="ECO:0000256" key="2">
    <source>
        <dbReference type="SAM" id="MobiDB-lite"/>
    </source>
</evidence>
<evidence type="ECO:0000259" key="3">
    <source>
        <dbReference type="Pfam" id="PF02350"/>
    </source>
</evidence>
<dbReference type="SUPFAM" id="SSF53756">
    <property type="entry name" value="UDP-Glycosyltransferase/glycogen phosphorylase"/>
    <property type="match status" value="1"/>
</dbReference>
<feature type="domain" description="Replication initiator A N-terminal" evidence="4">
    <location>
        <begin position="14"/>
        <end position="88"/>
    </location>
</feature>
<evidence type="ECO:0000259" key="4">
    <source>
        <dbReference type="Pfam" id="PF06970"/>
    </source>
</evidence>
<comment type="similarity">
    <text evidence="1">Belongs to the UDP-N-acetylglucosamine 2-epimerase family.</text>
</comment>
<sequence>MKRITANQYQTSERYYKLPKILFEDQKYMDMKLEVKVAYSILKDRLELFLSRGWIDEEGAVYLVFSNSKLMKLLGCSKSKLLSIKKTLKEYDLIDEVQQSSSEKGRLANKIYLGELSSTPVANSNRPSVKKRLGQDENETAPVSHSAPSETEVSETKYSETDSLFIEDEEERNTQPILKRKVEKVTKYDRDYIWELVQDQFRREVFSETASDIAMPNCSQIVNEIKIIHVESGLRSGFNDPEEFNRCLISNISDYHLCPSITAYSNLLSEGINKQKIFLVGNTMAEACILTHEKYKDDGRWKDFVLFTVHKAYNSSKINQIKEMLTTLAEIEKIIFPVHPSIKNQFNDFYHKNVEKISPLSYIEMNKMISSVKYIVTDSAGLQEESTVLGVPCYTIGNQTARPETCINGTNTLIGYSVKKILENQKLEKNTSIPLFWDKNVNTRIEKAFRKIFYEANKEN</sequence>
<name>A0A0T8UAE4_9STRE</name>
<organism evidence="5 6">
    <name type="scientific">Streptococcus pseudopneumoniae</name>
    <dbReference type="NCBI Taxonomy" id="257758"/>
    <lineage>
        <taxon>Bacteria</taxon>
        <taxon>Bacillati</taxon>
        <taxon>Bacillota</taxon>
        <taxon>Bacilli</taxon>
        <taxon>Lactobacillales</taxon>
        <taxon>Streptococcaceae</taxon>
        <taxon>Streptococcus</taxon>
    </lineage>
</organism>
<feature type="region of interest" description="Disordered" evidence="2">
    <location>
        <begin position="119"/>
        <end position="159"/>
    </location>
</feature>
<dbReference type="Pfam" id="PF06970">
    <property type="entry name" value="RepA_N"/>
    <property type="match status" value="1"/>
</dbReference>
<dbReference type="InterPro" id="IPR029767">
    <property type="entry name" value="WecB-like"/>
</dbReference>
<dbReference type="Gene3D" id="3.40.50.2000">
    <property type="entry name" value="Glycogen Phosphorylase B"/>
    <property type="match status" value="2"/>
</dbReference>
<dbReference type="InterPro" id="IPR010724">
    <property type="entry name" value="RepA_N"/>
</dbReference>